<gene>
    <name evidence="2" type="ORF">VK792_15555</name>
</gene>
<evidence type="ECO:0000259" key="1">
    <source>
        <dbReference type="PROSITE" id="PS51819"/>
    </source>
</evidence>
<evidence type="ECO:0000313" key="3">
    <source>
        <dbReference type="Proteomes" id="UP001348149"/>
    </source>
</evidence>
<keyword evidence="3" id="KW-1185">Reference proteome</keyword>
<reference evidence="2 3" key="1">
    <citation type="submission" date="2024-01" db="EMBL/GenBank/DDBJ databases">
        <title>Mesobacterium rodlantinim sp. nov., isolated from shallow sea hydrothermal systems off Kueishantao Island.</title>
        <authorList>
            <person name="Su Z."/>
            <person name="Tang K."/>
        </authorList>
    </citation>
    <scope>NUCLEOTIDE SEQUENCE [LARGE SCALE GENOMIC DNA]</scope>
    <source>
        <strain evidence="2 3">TK19101</strain>
    </source>
</reference>
<proteinExistence type="predicted"/>
<evidence type="ECO:0000313" key="2">
    <source>
        <dbReference type="EMBL" id="MEC3862707.1"/>
    </source>
</evidence>
<dbReference type="Gene3D" id="3.10.180.10">
    <property type="entry name" value="2,3-Dihydroxybiphenyl 1,2-Dioxygenase, domain 1"/>
    <property type="match status" value="1"/>
</dbReference>
<dbReference type="PANTHER" id="PTHR34109">
    <property type="entry name" value="BNAUNNG04460D PROTEIN-RELATED"/>
    <property type="match status" value="1"/>
</dbReference>
<dbReference type="PANTHER" id="PTHR34109:SF4">
    <property type="entry name" value="LYASE"/>
    <property type="match status" value="1"/>
</dbReference>
<dbReference type="EMBL" id="JAYLLH010000027">
    <property type="protein sequence ID" value="MEC3862707.1"/>
    <property type="molecule type" value="Genomic_DNA"/>
</dbReference>
<comment type="caution">
    <text evidence="2">The sequence shown here is derived from an EMBL/GenBank/DDBJ whole genome shotgun (WGS) entry which is preliminary data.</text>
</comment>
<dbReference type="SUPFAM" id="SSF54593">
    <property type="entry name" value="Glyoxalase/Bleomycin resistance protein/Dihydroxybiphenyl dioxygenase"/>
    <property type="match status" value="1"/>
</dbReference>
<accession>A0ABU6HKU1</accession>
<protein>
    <submittedName>
        <fullName evidence="2">VOC family protein</fullName>
    </submittedName>
</protein>
<sequence>MGIRRIVPNLPARDPQALAAFYCQIFGIETVMDGGFIVTLAGSTQTTQLNLAAEGGAGTDIPAISVEVDDLDEAHARALLIGADIVYGPVEEIWGVRRFYLRDPEGNLINILTHSGA</sequence>
<dbReference type="InterPro" id="IPR037523">
    <property type="entry name" value="VOC_core"/>
</dbReference>
<organism evidence="2 3">
    <name type="scientific">Mesobacterium hydrothermale</name>
    <dbReference type="NCBI Taxonomy" id="3111907"/>
    <lineage>
        <taxon>Bacteria</taxon>
        <taxon>Pseudomonadati</taxon>
        <taxon>Pseudomonadota</taxon>
        <taxon>Alphaproteobacteria</taxon>
        <taxon>Rhodobacterales</taxon>
        <taxon>Roseobacteraceae</taxon>
        <taxon>Mesobacterium</taxon>
    </lineage>
</organism>
<name>A0ABU6HKU1_9RHOB</name>
<dbReference type="InterPro" id="IPR004360">
    <property type="entry name" value="Glyas_Fos-R_dOase_dom"/>
</dbReference>
<dbReference type="PROSITE" id="PS51819">
    <property type="entry name" value="VOC"/>
    <property type="match status" value="1"/>
</dbReference>
<dbReference type="Proteomes" id="UP001348149">
    <property type="component" value="Unassembled WGS sequence"/>
</dbReference>
<dbReference type="InterPro" id="IPR029068">
    <property type="entry name" value="Glyas_Bleomycin-R_OHBP_Dase"/>
</dbReference>
<dbReference type="RefSeq" id="WP_326298683.1">
    <property type="nucleotide sequence ID" value="NZ_JAYLLH010000027.1"/>
</dbReference>
<dbReference type="Pfam" id="PF00903">
    <property type="entry name" value="Glyoxalase"/>
    <property type="match status" value="1"/>
</dbReference>
<feature type="domain" description="VOC" evidence="1">
    <location>
        <begin position="2"/>
        <end position="114"/>
    </location>
</feature>